<evidence type="ECO:0000256" key="1">
    <source>
        <dbReference type="SAM" id="Phobius"/>
    </source>
</evidence>
<feature type="transmembrane region" description="Helical" evidence="1">
    <location>
        <begin position="20"/>
        <end position="38"/>
    </location>
</feature>
<dbReference type="STRING" id="82633.GCA_000974605_03316"/>
<sequence>MFNGIKRFAQEEDGAAGVEYALLLAFVALCMVAVGPAVKAAVTKIWGDISTALTAAA</sequence>
<evidence type="ECO:0000313" key="3">
    <source>
        <dbReference type="Proteomes" id="UP000234341"/>
    </source>
</evidence>
<protein>
    <submittedName>
        <fullName evidence="2">Flp family type IVb pilin</fullName>
    </submittedName>
</protein>
<dbReference type="Proteomes" id="UP000234341">
    <property type="component" value="Unassembled WGS sequence"/>
</dbReference>
<dbReference type="AlphaFoldDB" id="A0A2N5CKB5"/>
<dbReference type="OrthoDB" id="5325135at2"/>
<evidence type="ECO:0000313" key="2">
    <source>
        <dbReference type="EMBL" id="PLQ02654.1"/>
    </source>
</evidence>
<proteinExistence type="predicted"/>
<reference evidence="2 3" key="1">
    <citation type="submission" date="2017-12" db="EMBL/GenBank/DDBJ databases">
        <title>Genome sequence of the active heterotrophic nitrifier-denitrifier, Cupriavidus pauculus UM1.</title>
        <authorList>
            <person name="Putonti C."/>
            <person name="Castignetti D."/>
        </authorList>
    </citation>
    <scope>NUCLEOTIDE SEQUENCE [LARGE SCALE GENOMIC DNA]</scope>
    <source>
        <strain evidence="2 3">UM1</strain>
    </source>
</reference>
<organism evidence="2 3">
    <name type="scientific">Cupriavidus pauculus</name>
    <dbReference type="NCBI Taxonomy" id="82633"/>
    <lineage>
        <taxon>Bacteria</taxon>
        <taxon>Pseudomonadati</taxon>
        <taxon>Pseudomonadota</taxon>
        <taxon>Betaproteobacteria</taxon>
        <taxon>Burkholderiales</taxon>
        <taxon>Burkholderiaceae</taxon>
        <taxon>Cupriavidus</taxon>
    </lineage>
</organism>
<keyword evidence="1" id="KW-0472">Membrane</keyword>
<gene>
    <name evidence="2" type="ORF">CYJ10_04260</name>
</gene>
<comment type="caution">
    <text evidence="2">The sequence shown here is derived from an EMBL/GenBank/DDBJ whole genome shotgun (WGS) entry which is preliminary data.</text>
</comment>
<accession>A0A2N5CKB5</accession>
<keyword evidence="1" id="KW-1133">Transmembrane helix</keyword>
<name>A0A2N5CKB5_9BURK</name>
<keyword evidence="1" id="KW-0812">Transmembrane</keyword>
<dbReference type="EMBL" id="PJRP01000001">
    <property type="protein sequence ID" value="PLQ02654.1"/>
    <property type="molecule type" value="Genomic_DNA"/>
</dbReference>